<evidence type="ECO:0000256" key="1">
    <source>
        <dbReference type="ARBA" id="ARBA00007406"/>
    </source>
</evidence>
<accession>A0ABD1EMF4</accession>
<dbReference type="EMBL" id="JBDJPC010000006">
    <property type="protein sequence ID" value="KAL1497673.1"/>
    <property type="molecule type" value="Genomic_DNA"/>
</dbReference>
<evidence type="ECO:0000256" key="5">
    <source>
        <dbReference type="ARBA" id="ARBA00047698"/>
    </source>
</evidence>
<evidence type="ECO:0000256" key="6">
    <source>
        <dbReference type="PIRSR" id="PIRSR000149-3"/>
    </source>
</evidence>
<feature type="binding site" evidence="6">
    <location>
        <position position="41"/>
    </location>
    <ligand>
        <name>NAD(+)</name>
        <dbReference type="ChEBI" id="CHEBI:57540"/>
    </ligand>
</feature>
<dbReference type="SUPFAM" id="SSF55347">
    <property type="entry name" value="Glyceraldehyde-3-phosphate dehydrogenase-like, C-terminal domain"/>
    <property type="match status" value="1"/>
</dbReference>
<dbReference type="GO" id="GO:0004365">
    <property type="term" value="F:glyceraldehyde-3-phosphate dehydrogenase (NAD+) (phosphorylating) activity"/>
    <property type="evidence" value="ECO:0007669"/>
    <property type="project" value="UniProtKB-EC"/>
</dbReference>
<dbReference type="SMART" id="SM00846">
    <property type="entry name" value="Gp_dh_N"/>
    <property type="match status" value="1"/>
</dbReference>
<name>A0ABD1EMF4_HYPHA</name>
<comment type="similarity">
    <text evidence="1 7">Belongs to the glyceraldehyde-3-phosphate dehydrogenase family.</text>
</comment>
<proteinExistence type="inferred from homology"/>
<keyword evidence="6" id="KW-0547">Nucleotide-binding</keyword>
<dbReference type="Proteomes" id="UP001566132">
    <property type="component" value="Unassembled WGS sequence"/>
</dbReference>
<dbReference type="Pfam" id="PF02800">
    <property type="entry name" value="Gp_dh_C"/>
    <property type="match status" value="1"/>
</dbReference>
<feature type="binding site" evidence="6">
    <location>
        <position position="129"/>
    </location>
    <ligand>
        <name>NAD(+)</name>
        <dbReference type="ChEBI" id="CHEBI:57540"/>
    </ligand>
</feature>
<dbReference type="InterPro" id="IPR020828">
    <property type="entry name" value="GlycerAld_3-P_DH_NAD(P)-bd"/>
</dbReference>
<feature type="domain" description="Glyceraldehyde 3-phosphate dehydrogenase NAD(P) binding" evidence="8">
    <location>
        <begin position="2"/>
        <end position="155"/>
    </location>
</feature>
<evidence type="ECO:0000313" key="9">
    <source>
        <dbReference type="EMBL" id="KAL1497673.1"/>
    </source>
</evidence>
<evidence type="ECO:0000256" key="3">
    <source>
        <dbReference type="ARBA" id="ARBA00023002"/>
    </source>
</evidence>
<dbReference type="SUPFAM" id="SSF51735">
    <property type="entry name" value="NAD(P)-binding Rossmann-fold domains"/>
    <property type="match status" value="1"/>
</dbReference>
<gene>
    <name evidence="9" type="ORF">ABEB36_008595</name>
</gene>
<evidence type="ECO:0000313" key="10">
    <source>
        <dbReference type="Proteomes" id="UP001566132"/>
    </source>
</evidence>
<dbReference type="PANTHER" id="PTHR10836">
    <property type="entry name" value="GLYCERALDEHYDE 3-PHOSPHATE DEHYDROGENASE"/>
    <property type="match status" value="1"/>
</dbReference>
<dbReference type="InterPro" id="IPR020829">
    <property type="entry name" value="GlycerAld_3-P_DH_cat"/>
</dbReference>
<dbReference type="InterPro" id="IPR020831">
    <property type="entry name" value="GlycerAld/Erythrose_P_DH"/>
</dbReference>
<dbReference type="InterPro" id="IPR036291">
    <property type="entry name" value="NAD(P)-bd_dom_sf"/>
</dbReference>
<comment type="caution">
    <text evidence="9">The sequence shown here is derived from an EMBL/GenBank/DDBJ whole genome shotgun (WGS) entry which is preliminary data.</text>
</comment>
<sequence length="346" mass="37801">MVKIGINGFGRVGRLLLRIAIEKCSKGSVGSEMPVVTIINDSDISPCTMGYLLKHDTIYGPLKKEIVKMDDCIMIEGQRIETTQIQEVRKIPWHKACTIDYVVDTTGMNITCAAASAHLQDKIKGVLVTGCADIPIFCVGVNHTCYKPTIKTASIGTPSLNCLTTMLRVLQENFKIEKATALAIQPLSINDKILDDGTGSTPREGRSAMTNVIPVNSPASGRFVSRIIPELTDKIESTSIKIPIPCVGAIDLTAELSKETCFEIVGTKLKEASECYMKGILKFTTEELVSSDLIGDSHSCIVDFKAGIGLPKNTIKVFGWYDAEYASAYRLYDMIKYIAAREVCET</sequence>
<dbReference type="Gene3D" id="3.40.50.720">
    <property type="entry name" value="NAD(P)-binding Rossmann-like Domain"/>
    <property type="match status" value="1"/>
</dbReference>
<dbReference type="AlphaFoldDB" id="A0ABD1EMF4"/>
<dbReference type="Gene3D" id="3.30.360.10">
    <property type="entry name" value="Dihydrodipicolinate Reductase, domain 2"/>
    <property type="match status" value="1"/>
</dbReference>
<dbReference type="Pfam" id="PF00044">
    <property type="entry name" value="Gp_dh_N"/>
    <property type="match status" value="1"/>
</dbReference>
<evidence type="ECO:0000259" key="8">
    <source>
        <dbReference type="SMART" id="SM00846"/>
    </source>
</evidence>
<keyword evidence="4 6" id="KW-0520">NAD</keyword>
<keyword evidence="3" id="KW-0560">Oxidoreductase</keyword>
<dbReference type="PRINTS" id="PR00078">
    <property type="entry name" value="G3PDHDRGNASE"/>
</dbReference>
<comment type="subunit">
    <text evidence="2">Homotetramer.</text>
</comment>
<evidence type="ECO:0000256" key="4">
    <source>
        <dbReference type="ARBA" id="ARBA00023027"/>
    </source>
</evidence>
<organism evidence="9 10">
    <name type="scientific">Hypothenemus hampei</name>
    <name type="common">Coffee berry borer</name>
    <dbReference type="NCBI Taxonomy" id="57062"/>
    <lineage>
        <taxon>Eukaryota</taxon>
        <taxon>Metazoa</taxon>
        <taxon>Ecdysozoa</taxon>
        <taxon>Arthropoda</taxon>
        <taxon>Hexapoda</taxon>
        <taxon>Insecta</taxon>
        <taxon>Pterygota</taxon>
        <taxon>Neoptera</taxon>
        <taxon>Endopterygota</taxon>
        <taxon>Coleoptera</taxon>
        <taxon>Polyphaga</taxon>
        <taxon>Cucujiformia</taxon>
        <taxon>Curculionidae</taxon>
        <taxon>Scolytinae</taxon>
        <taxon>Hypothenemus</taxon>
    </lineage>
</organism>
<evidence type="ECO:0000256" key="2">
    <source>
        <dbReference type="ARBA" id="ARBA00011881"/>
    </source>
</evidence>
<keyword evidence="10" id="KW-1185">Reference proteome</keyword>
<dbReference type="PANTHER" id="PTHR10836:SF76">
    <property type="entry name" value="GLYCERALDEHYDE-3-PHOSPHATE DEHYDROGENASE-RELATED"/>
    <property type="match status" value="1"/>
</dbReference>
<comment type="catalytic activity">
    <reaction evidence="5">
        <text>D-glyceraldehyde 3-phosphate + phosphate + NAD(+) = (2R)-3-phospho-glyceroyl phosphate + NADH + H(+)</text>
        <dbReference type="Rhea" id="RHEA:10300"/>
        <dbReference type="ChEBI" id="CHEBI:15378"/>
        <dbReference type="ChEBI" id="CHEBI:43474"/>
        <dbReference type="ChEBI" id="CHEBI:57540"/>
        <dbReference type="ChEBI" id="CHEBI:57604"/>
        <dbReference type="ChEBI" id="CHEBI:57945"/>
        <dbReference type="ChEBI" id="CHEBI:59776"/>
        <dbReference type="EC" id="1.2.1.12"/>
    </reaction>
</comment>
<reference evidence="9 10" key="1">
    <citation type="submission" date="2024-05" db="EMBL/GenBank/DDBJ databases">
        <title>Genetic variation in Jamaican populations of the coffee berry borer (Hypothenemus hampei).</title>
        <authorList>
            <person name="Errbii M."/>
            <person name="Myrie A."/>
        </authorList>
    </citation>
    <scope>NUCLEOTIDE SEQUENCE [LARGE SCALE GENOMIC DNA]</scope>
    <source>
        <strain evidence="9">JA-Hopewell-2020-01-JO</strain>
        <tissue evidence="9">Whole body</tissue>
    </source>
</reference>
<dbReference type="PIRSF" id="PIRSF000149">
    <property type="entry name" value="GAP_DH"/>
    <property type="match status" value="1"/>
</dbReference>
<evidence type="ECO:0000256" key="7">
    <source>
        <dbReference type="RuleBase" id="RU000397"/>
    </source>
</evidence>
<protein>
    <recommendedName>
        <fullName evidence="8">Glyceraldehyde 3-phosphate dehydrogenase NAD(P) binding domain-containing protein</fullName>
    </recommendedName>
</protein>